<evidence type="ECO:0000313" key="2">
    <source>
        <dbReference type="EMBL" id="PND38963.1"/>
    </source>
</evidence>
<reference evidence="2 3" key="1">
    <citation type="submission" date="2018-01" db="EMBL/GenBank/DDBJ databases">
        <title>Draft genome sequence of Paucibacter aquatile CR182 isolated from freshwater of the Nakdong River.</title>
        <authorList>
            <person name="Choi A."/>
            <person name="Chung E.J."/>
        </authorList>
    </citation>
    <scope>NUCLEOTIDE SEQUENCE [LARGE SCALE GENOMIC DNA]</scope>
    <source>
        <strain evidence="2 3">CR182</strain>
    </source>
</reference>
<accession>A0A2N8KZV3</accession>
<dbReference type="OrthoDB" id="8595358at2"/>
<dbReference type="InterPro" id="IPR013653">
    <property type="entry name" value="GCN5-like_dom"/>
</dbReference>
<sequence>MNQRLSFLLGPGGLTASAFFAFKLLSGLEVFRFASKALPAAAAPELPEGWAYQRLSSLADLARLPAGTATQIAAQSGPEPERLLQRGCSIHVLLCGEAVVAQLNIETGPVCAVDDPKLALHLSAGDGFLGFLYTWPEFRRRGAAQLLIAATEQGMREQGLSRLVTHVRATNVPSMAVFKNLGCRFSAVVFSKTSGALVGSLGMGRLGLRALPAAGG</sequence>
<dbReference type="RefSeq" id="WP_102768880.1">
    <property type="nucleotide sequence ID" value="NZ_POSP01000003.1"/>
</dbReference>
<dbReference type="SUPFAM" id="SSF55729">
    <property type="entry name" value="Acyl-CoA N-acyltransferases (Nat)"/>
    <property type="match status" value="1"/>
</dbReference>
<dbReference type="GO" id="GO:0016747">
    <property type="term" value="F:acyltransferase activity, transferring groups other than amino-acyl groups"/>
    <property type="evidence" value="ECO:0007669"/>
    <property type="project" value="InterPro"/>
</dbReference>
<gene>
    <name evidence="2" type="ORF">C1O66_16465</name>
</gene>
<dbReference type="Gene3D" id="3.40.630.30">
    <property type="match status" value="1"/>
</dbReference>
<dbReference type="EMBL" id="POSP01000003">
    <property type="protein sequence ID" value="PND38963.1"/>
    <property type="molecule type" value="Genomic_DNA"/>
</dbReference>
<protein>
    <recommendedName>
        <fullName evidence="1">N-acetyltransferase domain-containing protein</fullName>
    </recommendedName>
</protein>
<dbReference type="AlphaFoldDB" id="A0A2N8KZV3"/>
<evidence type="ECO:0000259" key="1">
    <source>
        <dbReference type="PROSITE" id="PS51186"/>
    </source>
</evidence>
<comment type="caution">
    <text evidence="2">The sequence shown here is derived from an EMBL/GenBank/DDBJ whole genome shotgun (WGS) entry which is preliminary data.</text>
</comment>
<keyword evidence="3" id="KW-1185">Reference proteome</keyword>
<evidence type="ECO:0000313" key="3">
    <source>
        <dbReference type="Proteomes" id="UP000235916"/>
    </source>
</evidence>
<feature type="domain" description="N-acetyltransferase" evidence="1">
    <location>
        <begin position="47"/>
        <end position="204"/>
    </location>
</feature>
<dbReference type="Proteomes" id="UP000235916">
    <property type="component" value="Unassembled WGS sequence"/>
</dbReference>
<dbReference type="InterPro" id="IPR000182">
    <property type="entry name" value="GNAT_dom"/>
</dbReference>
<proteinExistence type="predicted"/>
<organism evidence="2 3">
    <name type="scientific">Kinneretia aquatilis</name>
    <dbReference type="NCBI Taxonomy" id="2070761"/>
    <lineage>
        <taxon>Bacteria</taxon>
        <taxon>Pseudomonadati</taxon>
        <taxon>Pseudomonadota</taxon>
        <taxon>Betaproteobacteria</taxon>
        <taxon>Burkholderiales</taxon>
        <taxon>Sphaerotilaceae</taxon>
        <taxon>Roseateles</taxon>
    </lineage>
</organism>
<dbReference type="Pfam" id="PF08445">
    <property type="entry name" value="FR47"/>
    <property type="match status" value="1"/>
</dbReference>
<dbReference type="PROSITE" id="PS51186">
    <property type="entry name" value="GNAT"/>
    <property type="match status" value="1"/>
</dbReference>
<name>A0A2N8KZV3_9BURK</name>
<dbReference type="InterPro" id="IPR016181">
    <property type="entry name" value="Acyl_CoA_acyltransferase"/>
</dbReference>
<dbReference type="CDD" id="cd04301">
    <property type="entry name" value="NAT_SF"/>
    <property type="match status" value="1"/>
</dbReference>